<dbReference type="Pfam" id="PF00497">
    <property type="entry name" value="SBP_bac_3"/>
    <property type="match status" value="1"/>
</dbReference>
<dbReference type="GO" id="GO:0016020">
    <property type="term" value="C:membrane"/>
    <property type="evidence" value="ECO:0007669"/>
    <property type="project" value="InterPro"/>
</dbReference>
<proteinExistence type="inferred from homology"/>
<dbReference type="Gene3D" id="3.40.190.10">
    <property type="entry name" value="Periplasmic binding protein-like II"/>
    <property type="match status" value="2"/>
</dbReference>
<dbReference type="EMBL" id="DVMJ01000054">
    <property type="protein sequence ID" value="HIU13694.1"/>
    <property type="molecule type" value="Genomic_DNA"/>
</dbReference>
<evidence type="ECO:0000256" key="3">
    <source>
        <dbReference type="ARBA" id="ARBA00022729"/>
    </source>
</evidence>
<dbReference type="CDD" id="cd00996">
    <property type="entry name" value="PBP2_AatB_like"/>
    <property type="match status" value="1"/>
</dbReference>
<gene>
    <name evidence="8" type="ORF">IAD15_06450</name>
</gene>
<dbReference type="SMART" id="SM00062">
    <property type="entry name" value="PBPb"/>
    <property type="match status" value="1"/>
</dbReference>
<dbReference type="GO" id="GO:0030313">
    <property type="term" value="C:cell envelope"/>
    <property type="evidence" value="ECO:0007669"/>
    <property type="project" value="UniProtKB-SubCell"/>
</dbReference>
<feature type="domain" description="Solute-binding protein family 3/N-terminal" evidence="6">
    <location>
        <begin position="32"/>
        <end position="257"/>
    </location>
</feature>
<comment type="caution">
    <text evidence="8">The sequence shown here is derived from an EMBL/GenBank/DDBJ whole genome shotgun (WGS) entry which is preliminary data.</text>
</comment>
<dbReference type="PROSITE" id="PS01039">
    <property type="entry name" value="SBP_BACTERIAL_3"/>
    <property type="match status" value="1"/>
</dbReference>
<dbReference type="InterPro" id="IPR018313">
    <property type="entry name" value="SBP_3_CS"/>
</dbReference>
<reference evidence="8" key="2">
    <citation type="journal article" date="2021" name="PeerJ">
        <title>Extensive microbial diversity within the chicken gut microbiome revealed by metagenomics and culture.</title>
        <authorList>
            <person name="Gilroy R."/>
            <person name="Ravi A."/>
            <person name="Getino M."/>
            <person name="Pursley I."/>
            <person name="Horton D.L."/>
            <person name="Alikhan N.F."/>
            <person name="Baker D."/>
            <person name="Gharbi K."/>
            <person name="Hall N."/>
            <person name="Watson M."/>
            <person name="Adriaenssens E.M."/>
            <person name="Foster-Nyarko E."/>
            <person name="Jarju S."/>
            <person name="Secka A."/>
            <person name="Antonio M."/>
            <person name="Oren A."/>
            <person name="Chaudhuri R.R."/>
            <person name="La Ragione R."/>
            <person name="Hildebrand F."/>
            <person name="Pallen M.J."/>
        </authorList>
    </citation>
    <scope>NUCLEOTIDE SEQUENCE</scope>
    <source>
        <strain evidence="8">CHK195-11698</strain>
    </source>
</reference>
<dbReference type="AlphaFoldDB" id="A0A9D1HQL8"/>
<name>A0A9D1HQL8_9FIRM</name>
<evidence type="ECO:0000256" key="5">
    <source>
        <dbReference type="SAM" id="SignalP"/>
    </source>
</evidence>
<dbReference type="PANTHER" id="PTHR35936">
    <property type="entry name" value="MEMBRANE-BOUND LYTIC MUREIN TRANSGLYCOSYLASE F"/>
    <property type="match status" value="1"/>
</dbReference>
<comment type="subcellular location">
    <subcellularLocation>
        <location evidence="1">Cell envelope</location>
    </subcellularLocation>
</comment>
<feature type="signal peptide" evidence="5">
    <location>
        <begin position="1"/>
        <end position="22"/>
    </location>
</feature>
<evidence type="ECO:0000313" key="8">
    <source>
        <dbReference type="EMBL" id="HIU13694.1"/>
    </source>
</evidence>
<comment type="similarity">
    <text evidence="2 4">Belongs to the bacterial solute-binding protein 3 family.</text>
</comment>
<reference evidence="8" key="1">
    <citation type="submission" date="2020-10" db="EMBL/GenBank/DDBJ databases">
        <authorList>
            <person name="Gilroy R."/>
        </authorList>
    </citation>
    <scope>NUCLEOTIDE SEQUENCE</scope>
    <source>
        <strain evidence="8">CHK195-11698</strain>
    </source>
</reference>
<dbReference type="InterPro" id="IPR001320">
    <property type="entry name" value="Iontro_rcpt_C"/>
</dbReference>
<keyword evidence="3 5" id="KW-0732">Signal</keyword>
<evidence type="ECO:0000256" key="2">
    <source>
        <dbReference type="ARBA" id="ARBA00010333"/>
    </source>
</evidence>
<feature type="domain" description="Ionotropic glutamate receptor C-terminal" evidence="7">
    <location>
        <begin position="32"/>
        <end position="257"/>
    </location>
</feature>
<evidence type="ECO:0000259" key="7">
    <source>
        <dbReference type="SMART" id="SM00079"/>
    </source>
</evidence>
<dbReference type="Proteomes" id="UP000824175">
    <property type="component" value="Unassembled WGS sequence"/>
</dbReference>
<accession>A0A9D1HQL8</accession>
<dbReference type="InterPro" id="IPR001638">
    <property type="entry name" value="Solute-binding_3/MltF_N"/>
</dbReference>
<evidence type="ECO:0000259" key="6">
    <source>
        <dbReference type="SMART" id="SM00062"/>
    </source>
</evidence>
<organism evidence="8 9">
    <name type="scientific">Candidatus Fimiplasma intestinipullorum</name>
    <dbReference type="NCBI Taxonomy" id="2840825"/>
    <lineage>
        <taxon>Bacteria</taxon>
        <taxon>Bacillati</taxon>
        <taxon>Bacillota</taxon>
        <taxon>Clostridia</taxon>
        <taxon>Eubacteriales</taxon>
        <taxon>Candidatus Fimiplasma</taxon>
    </lineage>
</organism>
<protein>
    <submittedName>
        <fullName evidence="8">Amino acid ABC transporter substrate-binding protein</fullName>
    </submittedName>
</protein>
<dbReference type="GO" id="GO:0015276">
    <property type="term" value="F:ligand-gated monoatomic ion channel activity"/>
    <property type="evidence" value="ECO:0007669"/>
    <property type="project" value="InterPro"/>
</dbReference>
<dbReference type="SUPFAM" id="SSF53850">
    <property type="entry name" value="Periplasmic binding protein-like II"/>
    <property type="match status" value="1"/>
</dbReference>
<dbReference type="SMART" id="SM00079">
    <property type="entry name" value="PBPe"/>
    <property type="match status" value="1"/>
</dbReference>
<evidence type="ECO:0000256" key="4">
    <source>
        <dbReference type="RuleBase" id="RU003744"/>
    </source>
</evidence>
<evidence type="ECO:0000313" key="9">
    <source>
        <dbReference type="Proteomes" id="UP000824175"/>
    </source>
</evidence>
<sequence>MKKKVIALIMLFACCLVGCSTASVESPVEKKSFVVGLDDTFAPMGFKDSSGEIVGFDVDLAKEVANRNGYEVTFTNVDWDLKETELANGNIDCIWNGYSITEERKQNVLFSDPYMENSQLIITLNDSGISSKADLAGKVVSVQKNSSAYDAVSQDEAFVASLQNGELVQFDTNNDCFMDLEAGRSDAIVVDETLARYYIKQQPENIYTILDENFGTEEYAVGLRKEDEAFANVINTTLAEMKADGTFDEIRNRWFEE</sequence>
<dbReference type="PANTHER" id="PTHR35936:SF34">
    <property type="entry name" value="ABC TRANSPORTER EXTRACELLULAR-BINDING PROTEIN YCKB-RELATED"/>
    <property type="match status" value="1"/>
</dbReference>
<feature type="chain" id="PRO_5038647261" evidence="5">
    <location>
        <begin position="23"/>
        <end position="257"/>
    </location>
</feature>
<evidence type="ECO:0000256" key="1">
    <source>
        <dbReference type="ARBA" id="ARBA00004196"/>
    </source>
</evidence>